<dbReference type="PANTHER" id="PTHR43567:SF1">
    <property type="entry name" value="FLAVOREDOXIN"/>
    <property type="match status" value="1"/>
</dbReference>
<dbReference type="Pfam" id="PF01613">
    <property type="entry name" value="Flavin_Reduct"/>
    <property type="match status" value="1"/>
</dbReference>
<gene>
    <name evidence="5" type="ORF">C9I28_16575</name>
</gene>
<dbReference type="OrthoDB" id="9792436at2"/>
<organism evidence="5 6">
    <name type="scientific">Pseudoduganella armeniaca</name>
    <dbReference type="NCBI Taxonomy" id="2072590"/>
    <lineage>
        <taxon>Bacteria</taxon>
        <taxon>Pseudomonadati</taxon>
        <taxon>Pseudomonadota</taxon>
        <taxon>Betaproteobacteria</taxon>
        <taxon>Burkholderiales</taxon>
        <taxon>Oxalobacteraceae</taxon>
        <taxon>Telluria group</taxon>
        <taxon>Pseudoduganella</taxon>
    </lineage>
</organism>
<feature type="domain" description="Flavin reductase like" evidence="4">
    <location>
        <begin position="19"/>
        <end position="170"/>
    </location>
</feature>
<dbReference type="Gene3D" id="2.30.110.10">
    <property type="entry name" value="Electron Transport, Fmn-binding Protein, Chain A"/>
    <property type="match status" value="1"/>
</dbReference>
<dbReference type="PANTHER" id="PTHR43567">
    <property type="entry name" value="FLAVOREDOXIN-RELATED-RELATED"/>
    <property type="match status" value="1"/>
</dbReference>
<dbReference type="KEGG" id="masz:C9I28_16575"/>
<evidence type="ECO:0000259" key="4">
    <source>
        <dbReference type="SMART" id="SM00903"/>
    </source>
</evidence>
<keyword evidence="2" id="KW-0285">Flavoprotein</keyword>
<dbReference type="SUPFAM" id="SSF50475">
    <property type="entry name" value="FMN-binding split barrel"/>
    <property type="match status" value="1"/>
</dbReference>
<accession>A0A2R4CBU5</accession>
<reference evidence="5 6" key="1">
    <citation type="submission" date="2018-03" db="EMBL/GenBank/DDBJ databases">
        <title>Massilia armeniaca sp. nov., isolated from desert soil.</title>
        <authorList>
            <person name="Huang H."/>
            <person name="Ren M."/>
        </authorList>
    </citation>
    <scope>NUCLEOTIDE SEQUENCE [LARGE SCALE GENOMIC DNA]</scope>
    <source>
        <strain evidence="5 6">ZMN-3</strain>
    </source>
</reference>
<protein>
    <submittedName>
        <fullName evidence="5">Flavin reductase</fullName>
    </submittedName>
</protein>
<name>A0A2R4CBU5_9BURK</name>
<dbReference type="EMBL" id="CP028324">
    <property type="protein sequence ID" value="AVR97079.1"/>
    <property type="molecule type" value="Genomic_DNA"/>
</dbReference>
<keyword evidence="6" id="KW-1185">Reference proteome</keyword>
<evidence type="ECO:0000313" key="6">
    <source>
        <dbReference type="Proteomes" id="UP000240505"/>
    </source>
</evidence>
<evidence type="ECO:0000256" key="3">
    <source>
        <dbReference type="ARBA" id="ARBA00038054"/>
    </source>
</evidence>
<comment type="cofactor">
    <cofactor evidence="1">
        <name>FMN</name>
        <dbReference type="ChEBI" id="CHEBI:58210"/>
    </cofactor>
</comment>
<sequence>MTTPTTSHIASVDLAKAYRLINHGPTVLVSASHDGVANVMAAAWACALDFAPPKVTVVLDKSTRTRALVEASGRFVLQVPTVRQLALTQAVGNTSLADDADKLRRCGVTLFQQDAEPTPLVAGCAAWLACRLVPEPHNQQAYDLFIGEVEAAWADARVFANGHWRFEEAGPEWRSLHHVAGGHYYAIGAPLSAADAATSPPSPSA</sequence>
<dbReference type="SMART" id="SM00903">
    <property type="entry name" value="Flavin_Reduct"/>
    <property type="match status" value="1"/>
</dbReference>
<dbReference type="InterPro" id="IPR012349">
    <property type="entry name" value="Split_barrel_FMN-bd"/>
</dbReference>
<dbReference type="AlphaFoldDB" id="A0A2R4CBU5"/>
<dbReference type="InterPro" id="IPR002563">
    <property type="entry name" value="Flavin_Rdtase-like_dom"/>
</dbReference>
<dbReference type="Proteomes" id="UP000240505">
    <property type="component" value="Chromosome"/>
</dbReference>
<dbReference type="GO" id="GO:0010181">
    <property type="term" value="F:FMN binding"/>
    <property type="evidence" value="ECO:0007669"/>
    <property type="project" value="InterPro"/>
</dbReference>
<evidence type="ECO:0000256" key="2">
    <source>
        <dbReference type="ARBA" id="ARBA00022630"/>
    </source>
</evidence>
<proteinExistence type="inferred from homology"/>
<comment type="similarity">
    <text evidence="3">Belongs to the flavoredoxin family.</text>
</comment>
<dbReference type="RefSeq" id="WP_107142428.1">
    <property type="nucleotide sequence ID" value="NZ_CP028324.1"/>
</dbReference>
<evidence type="ECO:0000313" key="5">
    <source>
        <dbReference type="EMBL" id="AVR97079.1"/>
    </source>
</evidence>
<dbReference type="GO" id="GO:0016646">
    <property type="term" value="F:oxidoreductase activity, acting on the CH-NH group of donors, NAD or NADP as acceptor"/>
    <property type="evidence" value="ECO:0007669"/>
    <property type="project" value="UniProtKB-ARBA"/>
</dbReference>
<evidence type="ECO:0000256" key="1">
    <source>
        <dbReference type="ARBA" id="ARBA00001917"/>
    </source>
</evidence>
<dbReference type="InterPro" id="IPR052174">
    <property type="entry name" value="Flavoredoxin"/>
</dbReference>